<dbReference type="Gene3D" id="1.25.40.20">
    <property type="entry name" value="Ankyrin repeat-containing domain"/>
    <property type="match status" value="1"/>
</dbReference>
<reference evidence="2" key="1">
    <citation type="submission" date="2021-01" db="EMBL/GenBank/DDBJ databases">
        <authorList>
            <person name="Corre E."/>
            <person name="Pelletier E."/>
            <person name="Niang G."/>
            <person name="Scheremetjew M."/>
            <person name="Finn R."/>
            <person name="Kale V."/>
            <person name="Holt S."/>
            <person name="Cochrane G."/>
            <person name="Meng A."/>
            <person name="Brown T."/>
            <person name="Cohen L."/>
        </authorList>
    </citation>
    <scope>NUCLEOTIDE SEQUENCE</scope>
    <source>
        <strain evidence="2">Isolate 1302-5</strain>
    </source>
</reference>
<feature type="region of interest" description="Disordered" evidence="1">
    <location>
        <begin position="63"/>
        <end position="82"/>
    </location>
</feature>
<feature type="compositionally biased region" description="Gly residues" evidence="1">
    <location>
        <begin position="133"/>
        <end position="149"/>
    </location>
</feature>
<dbReference type="InterPro" id="IPR036770">
    <property type="entry name" value="Ankyrin_rpt-contain_sf"/>
</dbReference>
<feature type="region of interest" description="Disordered" evidence="1">
    <location>
        <begin position="537"/>
        <end position="614"/>
    </location>
</feature>
<organism evidence="2">
    <name type="scientific">Odontella aurita</name>
    <dbReference type="NCBI Taxonomy" id="265563"/>
    <lineage>
        <taxon>Eukaryota</taxon>
        <taxon>Sar</taxon>
        <taxon>Stramenopiles</taxon>
        <taxon>Ochrophyta</taxon>
        <taxon>Bacillariophyta</taxon>
        <taxon>Mediophyceae</taxon>
        <taxon>Biddulphiophycidae</taxon>
        <taxon>Eupodiscales</taxon>
        <taxon>Odontellaceae</taxon>
        <taxon>Odontella</taxon>
    </lineage>
</organism>
<feature type="compositionally biased region" description="Acidic residues" evidence="1">
    <location>
        <begin position="579"/>
        <end position="594"/>
    </location>
</feature>
<evidence type="ECO:0000256" key="1">
    <source>
        <dbReference type="SAM" id="MobiDB-lite"/>
    </source>
</evidence>
<name>A0A7S4J695_9STRA</name>
<accession>A0A7S4J695</accession>
<feature type="compositionally biased region" description="Polar residues" evidence="1">
    <location>
        <begin position="226"/>
        <end position="239"/>
    </location>
</feature>
<feature type="compositionally biased region" description="Basic and acidic residues" evidence="1">
    <location>
        <begin position="552"/>
        <end position="561"/>
    </location>
</feature>
<feature type="compositionally biased region" description="Basic and acidic residues" evidence="1">
    <location>
        <begin position="604"/>
        <end position="614"/>
    </location>
</feature>
<proteinExistence type="predicted"/>
<feature type="region of interest" description="Disordered" evidence="1">
    <location>
        <begin position="133"/>
        <end position="159"/>
    </location>
</feature>
<feature type="region of interest" description="Disordered" evidence="1">
    <location>
        <begin position="19"/>
        <end position="48"/>
    </location>
</feature>
<feature type="region of interest" description="Disordered" evidence="1">
    <location>
        <begin position="442"/>
        <end position="467"/>
    </location>
</feature>
<feature type="compositionally biased region" description="Low complexity" evidence="1">
    <location>
        <begin position="150"/>
        <end position="159"/>
    </location>
</feature>
<evidence type="ECO:0000313" key="2">
    <source>
        <dbReference type="EMBL" id="CAE2253458.1"/>
    </source>
</evidence>
<protein>
    <submittedName>
        <fullName evidence="2">Uncharacterized protein</fullName>
    </submittedName>
</protein>
<dbReference type="EMBL" id="HBKQ01033051">
    <property type="protein sequence ID" value="CAE2253458.1"/>
    <property type="molecule type" value="Transcribed_RNA"/>
</dbReference>
<sequence length="614" mass="66233">MNISMPSATMNVPVAERAAGVGGSRRNASGGGLGGGSRNVRRMSGASSGMASLNIQDLLAGSDGGGAGANEPPRKSINFNSSLGNGLGMGKIRMPQKSIKSLFASNRLGKSSKRHGSGKLPCEDEDDFCEGGNGGGDLLSEAGGGGGGASSVKSFGSSLGRSPKLLKKKSYMGIKTKKEKQEKTVLDLLGKKSWRKVRARLKMEEGRREGAASLMSSNHSCREEASTTGSVSVPNTTGHPNFPTAPLQQTVYSMTIPASTEENVLHLAVRTRAPCSVVNALLEVCPSLAVEVDASRRRTTLHLAASPEARPHRPTEDVIGAVMTANPAAVWARDSAGRLPLHLACMASDEDDPSAAARGGQEGHWEAAIMCILRREIDGTVVEDLSSRAPCTLLAEDDAGRIPAEYALEAGDENVRVDVLDGLLEDGEKEWDRRRKREKETRKLLFSSGDGTSDSIDAEDGNDGNGVEGEYERWLARRTSCFREALSEFHHWCDLQENRSFNAAGDGAGEDKSRQLRDWKEYERRINADRGVAELLGEEESLHGRDKKARRGRSDTRDRGDNGPAVPQFVDVDSSQNDEWVEDELELEFEEEWDDARLAGISSEGRRNSEPQSR</sequence>
<feature type="region of interest" description="Disordered" evidence="1">
    <location>
        <begin position="205"/>
        <end position="245"/>
    </location>
</feature>
<gene>
    <name evidence="2" type="ORF">OAUR00152_LOCUS22589</name>
</gene>
<dbReference type="AlphaFoldDB" id="A0A7S4J695"/>